<dbReference type="AlphaFoldDB" id="A0AAW0TR15"/>
<proteinExistence type="predicted"/>
<comment type="caution">
    <text evidence="2">The sequence shown here is derived from an EMBL/GenBank/DDBJ whole genome shotgun (WGS) entry which is preliminary data.</text>
</comment>
<dbReference type="Proteomes" id="UP001487740">
    <property type="component" value="Unassembled WGS sequence"/>
</dbReference>
<organism evidence="2 3">
    <name type="scientific">Scylla paramamosain</name>
    <name type="common">Mud crab</name>
    <dbReference type="NCBI Taxonomy" id="85552"/>
    <lineage>
        <taxon>Eukaryota</taxon>
        <taxon>Metazoa</taxon>
        <taxon>Ecdysozoa</taxon>
        <taxon>Arthropoda</taxon>
        <taxon>Crustacea</taxon>
        <taxon>Multicrustacea</taxon>
        <taxon>Malacostraca</taxon>
        <taxon>Eumalacostraca</taxon>
        <taxon>Eucarida</taxon>
        <taxon>Decapoda</taxon>
        <taxon>Pleocyemata</taxon>
        <taxon>Brachyura</taxon>
        <taxon>Eubrachyura</taxon>
        <taxon>Portunoidea</taxon>
        <taxon>Portunidae</taxon>
        <taxon>Portuninae</taxon>
        <taxon>Scylla</taxon>
    </lineage>
</organism>
<dbReference type="EMBL" id="JARAKH010000028">
    <property type="protein sequence ID" value="KAK8389091.1"/>
    <property type="molecule type" value="Genomic_DNA"/>
</dbReference>
<feature type="compositionally biased region" description="Basic residues" evidence="1">
    <location>
        <begin position="62"/>
        <end position="80"/>
    </location>
</feature>
<feature type="region of interest" description="Disordered" evidence="1">
    <location>
        <begin position="32"/>
        <end position="84"/>
    </location>
</feature>
<keyword evidence="3" id="KW-1185">Reference proteome</keyword>
<accession>A0AAW0TR15</accession>
<feature type="compositionally biased region" description="Basic and acidic residues" evidence="1">
    <location>
        <begin position="35"/>
        <end position="46"/>
    </location>
</feature>
<evidence type="ECO:0000313" key="3">
    <source>
        <dbReference type="Proteomes" id="UP001487740"/>
    </source>
</evidence>
<name>A0AAW0TR15_SCYPA</name>
<sequence>MARRIWMSYFTPLLEHRTRVQIGTKVGRRGACGCEEGHQRVGEGGKRKEKGPHAPTHPQHLTLHRTRHLHAPPRSPRKPRLPQAQKEATATLDDGNINFDSTKSRLEAAYRGGFFVALCTSLYGAELPRSVGVPPLCHLLPHFSADFYAYFLPCKASN</sequence>
<gene>
    <name evidence="2" type="ORF">O3P69_020814</name>
</gene>
<protein>
    <submittedName>
        <fullName evidence="2">Uncharacterized protein</fullName>
    </submittedName>
</protein>
<evidence type="ECO:0000256" key="1">
    <source>
        <dbReference type="SAM" id="MobiDB-lite"/>
    </source>
</evidence>
<reference evidence="2 3" key="1">
    <citation type="submission" date="2023-03" db="EMBL/GenBank/DDBJ databases">
        <title>High-quality genome of Scylla paramamosain provides insights in environmental adaptation.</title>
        <authorList>
            <person name="Zhang L."/>
        </authorList>
    </citation>
    <scope>NUCLEOTIDE SEQUENCE [LARGE SCALE GENOMIC DNA]</scope>
    <source>
        <strain evidence="2">LZ_2023a</strain>
        <tissue evidence="2">Muscle</tissue>
    </source>
</reference>
<evidence type="ECO:0000313" key="2">
    <source>
        <dbReference type="EMBL" id="KAK8389091.1"/>
    </source>
</evidence>